<sequence>MKKGYVPFSMFASLFTIVFLFIVNWLTTPGEIWAIYPAIFILFWPLNVLFKLQNGYKWYSLIASLLLIIVLLTINLVQTPEYLWILYAWLPLLYWPLISFAGRQAGNPTFAVLASIALIMYYIGLNLFFEPGFPWFIFPTFVILWWPLSVTFARRPMLYSVLGSFLVTIFFINVNVLTSPNVIWAVYPIFTVLWWPLSIYFFIYRRTA</sequence>
<feature type="transmembrane region" description="Helical" evidence="1">
    <location>
        <begin position="135"/>
        <end position="153"/>
    </location>
</feature>
<feature type="transmembrane region" description="Helical" evidence="1">
    <location>
        <begin position="32"/>
        <end position="50"/>
    </location>
</feature>
<keyword evidence="1" id="KW-0812">Transmembrane</keyword>
<keyword evidence="1" id="KW-0472">Membrane</keyword>
<dbReference type="OrthoDB" id="2360867at2"/>
<name>A0A554A0U3_9BACI</name>
<dbReference type="Proteomes" id="UP000318521">
    <property type="component" value="Unassembled WGS sequence"/>
</dbReference>
<dbReference type="EMBL" id="VLXZ01000003">
    <property type="protein sequence ID" value="TSB47308.1"/>
    <property type="molecule type" value="Genomic_DNA"/>
</dbReference>
<reference evidence="2 3" key="1">
    <citation type="submission" date="2019-07" db="EMBL/GenBank/DDBJ databases">
        <authorList>
            <person name="Park Y.J."/>
            <person name="Jeong S.E."/>
            <person name="Jung H.S."/>
        </authorList>
    </citation>
    <scope>NUCLEOTIDE SEQUENCE [LARGE SCALE GENOMIC DNA]</scope>
    <source>
        <strain evidence="3">P16(2019)</strain>
    </source>
</reference>
<evidence type="ECO:0000313" key="2">
    <source>
        <dbReference type="EMBL" id="TSB47308.1"/>
    </source>
</evidence>
<feature type="transmembrane region" description="Helical" evidence="1">
    <location>
        <begin position="109"/>
        <end position="129"/>
    </location>
</feature>
<feature type="transmembrane region" description="Helical" evidence="1">
    <location>
        <begin position="158"/>
        <end position="176"/>
    </location>
</feature>
<evidence type="ECO:0000313" key="3">
    <source>
        <dbReference type="Proteomes" id="UP000318521"/>
    </source>
</evidence>
<feature type="transmembrane region" description="Helical" evidence="1">
    <location>
        <begin position="5"/>
        <end position="26"/>
    </location>
</feature>
<feature type="transmembrane region" description="Helical" evidence="1">
    <location>
        <begin position="182"/>
        <end position="203"/>
    </location>
</feature>
<organism evidence="2 3">
    <name type="scientific">Alkalicoccobacillus porphyridii</name>
    <dbReference type="NCBI Taxonomy" id="2597270"/>
    <lineage>
        <taxon>Bacteria</taxon>
        <taxon>Bacillati</taxon>
        <taxon>Bacillota</taxon>
        <taxon>Bacilli</taxon>
        <taxon>Bacillales</taxon>
        <taxon>Bacillaceae</taxon>
        <taxon>Alkalicoccobacillus</taxon>
    </lineage>
</organism>
<feature type="transmembrane region" description="Helical" evidence="1">
    <location>
        <begin position="57"/>
        <end position="76"/>
    </location>
</feature>
<dbReference type="AlphaFoldDB" id="A0A554A0U3"/>
<feature type="transmembrane region" description="Helical" evidence="1">
    <location>
        <begin position="82"/>
        <end position="102"/>
    </location>
</feature>
<dbReference type="RefSeq" id="WP_143847808.1">
    <property type="nucleotide sequence ID" value="NZ_VLXZ01000003.1"/>
</dbReference>
<accession>A0A554A0U3</accession>
<keyword evidence="1" id="KW-1133">Transmembrane helix</keyword>
<gene>
    <name evidence="2" type="ORF">FN960_06090</name>
</gene>
<keyword evidence="3" id="KW-1185">Reference proteome</keyword>
<evidence type="ECO:0000256" key="1">
    <source>
        <dbReference type="SAM" id="Phobius"/>
    </source>
</evidence>
<proteinExistence type="predicted"/>
<protein>
    <submittedName>
        <fullName evidence="2">Uncharacterized protein</fullName>
    </submittedName>
</protein>
<comment type="caution">
    <text evidence="2">The sequence shown here is derived from an EMBL/GenBank/DDBJ whole genome shotgun (WGS) entry which is preliminary data.</text>
</comment>